<dbReference type="OrthoDB" id="2614794at2"/>
<keyword evidence="3" id="KW-1185">Reference proteome</keyword>
<feature type="coiled-coil region" evidence="1">
    <location>
        <begin position="20"/>
        <end position="47"/>
    </location>
</feature>
<organism evidence="2 3">
    <name type="scientific">Paenibacillus contaminans</name>
    <dbReference type="NCBI Taxonomy" id="450362"/>
    <lineage>
        <taxon>Bacteria</taxon>
        <taxon>Bacillati</taxon>
        <taxon>Bacillota</taxon>
        <taxon>Bacilli</taxon>
        <taxon>Bacillales</taxon>
        <taxon>Paenibacillaceae</taxon>
        <taxon>Paenibacillus</taxon>
    </lineage>
</organism>
<dbReference type="RefSeq" id="WP_113030887.1">
    <property type="nucleotide sequence ID" value="NZ_QMFB01000005.1"/>
</dbReference>
<evidence type="ECO:0000313" key="2">
    <source>
        <dbReference type="EMBL" id="RAV21185.1"/>
    </source>
</evidence>
<dbReference type="AlphaFoldDB" id="A0A329MMT8"/>
<proteinExistence type="predicted"/>
<sequence>MILFRLAKWMEEHTQLKRSISENEGDVLLLEDQKDQVEEQLRAQANKWLEENTDPAFLAGDDISGRQAQAESFY</sequence>
<reference evidence="2 3" key="1">
    <citation type="journal article" date="2009" name="Int. J. Syst. Evol. Microbiol.">
        <title>Paenibacillus contaminans sp. nov., isolated from a contaminated laboratory plate.</title>
        <authorList>
            <person name="Chou J.H."/>
            <person name="Lee J.H."/>
            <person name="Lin M.C."/>
            <person name="Chang P.S."/>
            <person name="Arun A.B."/>
            <person name="Young C.C."/>
            <person name="Chen W.M."/>
        </authorList>
    </citation>
    <scope>NUCLEOTIDE SEQUENCE [LARGE SCALE GENOMIC DNA]</scope>
    <source>
        <strain evidence="2 3">CKOBP-6</strain>
    </source>
</reference>
<protein>
    <submittedName>
        <fullName evidence="2">Uncharacterized protein</fullName>
    </submittedName>
</protein>
<name>A0A329MMT8_9BACL</name>
<dbReference type="Proteomes" id="UP000250369">
    <property type="component" value="Unassembled WGS sequence"/>
</dbReference>
<evidence type="ECO:0000256" key="1">
    <source>
        <dbReference type="SAM" id="Coils"/>
    </source>
</evidence>
<evidence type="ECO:0000313" key="3">
    <source>
        <dbReference type="Proteomes" id="UP000250369"/>
    </source>
</evidence>
<gene>
    <name evidence="2" type="ORF">DQG23_11005</name>
</gene>
<dbReference type="EMBL" id="QMFB01000005">
    <property type="protein sequence ID" value="RAV21185.1"/>
    <property type="molecule type" value="Genomic_DNA"/>
</dbReference>
<comment type="caution">
    <text evidence="2">The sequence shown here is derived from an EMBL/GenBank/DDBJ whole genome shotgun (WGS) entry which is preliminary data.</text>
</comment>
<accession>A0A329MMT8</accession>
<keyword evidence="1" id="KW-0175">Coiled coil</keyword>